<dbReference type="InterPro" id="IPR023840">
    <property type="entry name" value="T7SS_Rv3446c"/>
</dbReference>
<reference evidence="1 2" key="1">
    <citation type="submission" date="2017-01" db="EMBL/GenBank/DDBJ databases">
        <authorList>
            <consortium name="Urmite Genomes"/>
        </authorList>
    </citation>
    <scope>NUCLEOTIDE SEQUENCE [LARGE SCALE GENOMIC DNA]</scope>
    <source>
        <strain evidence="1 2">AB215</strain>
    </source>
</reference>
<dbReference type="NCBIfam" id="TIGR03931">
    <property type="entry name" value="T7SS_Rv3446c"/>
    <property type="match status" value="1"/>
</dbReference>
<proteinExistence type="predicted"/>
<evidence type="ECO:0000313" key="1">
    <source>
        <dbReference type="EMBL" id="SPM38564.1"/>
    </source>
</evidence>
<dbReference type="Proteomes" id="UP000240424">
    <property type="component" value="Unassembled WGS sequence"/>
</dbReference>
<protein>
    <submittedName>
        <fullName evidence="1">Type VII secretion-associated protein</fullName>
    </submittedName>
</protein>
<accession>A0A2U3P480</accession>
<dbReference type="STRING" id="1841861.GCA_900157365_04944"/>
<gene>
    <name evidence="1" type="ORF">MNAB215_741</name>
</gene>
<evidence type="ECO:0000313" key="2">
    <source>
        <dbReference type="Proteomes" id="UP000240424"/>
    </source>
</evidence>
<sequence>VSGFMSAHRAIIEAGPGVIRRICCSADANADLDTEILDAALAGVDDPVALVGERPVAVDSLWRAALRSLACARQGALIVHPSWWSSSRVGVVTAGAKGLSGGVLVRPRSWLLAHASKADREVIVVEIAERLVAIVGTEIVAIPRTKEPRHLAMEIVRVIDEMCSDATAVVLVDAAAAIPGGSVLATLIARAVRDSGQSVMEIDEPRLSRVAVSAQSTLTEVGETQPAAPPGPSRIWKLRGLAAAAVVLVAAVPVAVGVGHPSVAPATGVPTTFLVEGRVALAVPANWTVQRVLAGPGSARVQVTSPTDAEAALHVTQSPVAPDETLSATAERLRRAIGSEHDGVFVDFNPSGFSAGRPAVTYREVRANHQVRWTVIVDGPVRISVGCQSRPGAGDAIRTVCEQAVRSAHAIG</sequence>
<name>A0A2U3P480_9MYCO</name>
<keyword evidence="2" id="KW-1185">Reference proteome</keyword>
<organism evidence="1 2">
    <name type="scientific">Mycobacterium numidiamassiliense</name>
    <dbReference type="NCBI Taxonomy" id="1841861"/>
    <lineage>
        <taxon>Bacteria</taxon>
        <taxon>Bacillati</taxon>
        <taxon>Actinomycetota</taxon>
        <taxon>Actinomycetes</taxon>
        <taxon>Mycobacteriales</taxon>
        <taxon>Mycobacteriaceae</taxon>
        <taxon>Mycobacterium</taxon>
    </lineage>
</organism>
<dbReference type="AlphaFoldDB" id="A0A2U3P480"/>
<dbReference type="EMBL" id="FUEZ01000003">
    <property type="protein sequence ID" value="SPM38564.1"/>
    <property type="molecule type" value="Genomic_DNA"/>
</dbReference>
<feature type="non-terminal residue" evidence="1">
    <location>
        <position position="1"/>
    </location>
</feature>